<evidence type="ECO:0000256" key="1">
    <source>
        <dbReference type="SAM" id="MobiDB-lite"/>
    </source>
</evidence>
<reference evidence="2" key="1">
    <citation type="submission" date="2018-04" db="EMBL/GenBank/DDBJ databases">
        <title>Transcriptome assembly of Sipha flava.</title>
        <authorList>
            <person name="Scully E.D."/>
            <person name="Geib S.M."/>
            <person name="Palmer N.A."/>
            <person name="Koch K."/>
            <person name="Bradshaw J."/>
            <person name="Heng-Moss T."/>
            <person name="Sarath G."/>
        </authorList>
    </citation>
    <scope>NUCLEOTIDE SEQUENCE</scope>
</reference>
<dbReference type="AlphaFoldDB" id="A0A2S2PXU0"/>
<feature type="compositionally biased region" description="Basic and acidic residues" evidence="1">
    <location>
        <begin position="127"/>
        <end position="150"/>
    </location>
</feature>
<proteinExistence type="predicted"/>
<feature type="region of interest" description="Disordered" evidence="1">
    <location>
        <begin position="78"/>
        <end position="150"/>
    </location>
</feature>
<sequence>MHGRRKFTDPLGKRVLLNARNRCACTNIRGGGMGAIPPPPNFTKQNEKQTIIFYMSSNAFFPYSNKYIVLRPHHKTVPPPPPTNNYCGSAPEGVSCERETREYRNDSGGGGPGVRGAAKPTVGATSDLRRDSSSSEPHRNDRLELDSAYL</sequence>
<gene>
    <name evidence="2" type="ORF">g.160969</name>
</gene>
<dbReference type="EMBL" id="GGMS01000981">
    <property type="protein sequence ID" value="MBY70184.1"/>
    <property type="molecule type" value="Transcribed_RNA"/>
</dbReference>
<accession>A0A2S2PXU0</accession>
<evidence type="ECO:0000313" key="2">
    <source>
        <dbReference type="EMBL" id="MBY70184.1"/>
    </source>
</evidence>
<name>A0A2S2PXU0_9HEMI</name>
<feature type="compositionally biased region" description="Basic and acidic residues" evidence="1">
    <location>
        <begin position="95"/>
        <end position="105"/>
    </location>
</feature>
<organism evidence="2">
    <name type="scientific">Sipha flava</name>
    <name type="common">yellow sugarcane aphid</name>
    <dbReference type="NCBI Taxonomy" id="143950"/>
    <lineage>
        <taxon>Eukaryota</taxon>
        <taxon>Metazoa</taxon>
        <taxon>Ecdysozoa</taxon>
        <taxon>Arthropoda</taxon>
        <taxon>Hexapoda</taxon>
        <taxon>Insecta</taxon>
        <taxon>Pterygota</taxon>
        <taxon>Neoptera</taxon>
        <taxon>Paraneoptera</taxon>
        <taxon>Hemiptera</taxon>
        <taxon>Sternorrhyncha</taxon>
        <taxon>Aphidomorpha</taxon>
        <taxon>Aphidoidea</taxon>
        <taxon>Aphididae</taxon>
        <taxon>Sipha</taxon>
    </lineage>
</organism>
<protein>
    <submittedName>
        <fullName evidence="2">Uncharacterized protein</fullName>
    </submittedName>
</protein>